<dbReference type="OrthoDB" id="9795766at2"/>
<gene>
    <name evidence="2" type="ORF">EHV23_03720</name>
</gene>
<name>A0A3R8MZK3_9BURK</name>
<accession>A0A3R8MZK3</accession>
<dbReference type="InterPro" id="IPR037914">
    <property type="entry name" value="SpoVT-AbrB_sf"/>
</dbReference>
<dbReference type="Proteomes" id="UP000270261">
    <property type="component" value="Unassembled WGS sequence"/>
</dbReference>
<keyword evidence="3" id="KW-1185">Reference proteome</keyword>
<feature type="domain" description="SpoVT-AbrB" evidence="1">
    <location>
        <begin position="6"/>
        <end position="47"/>
    </location>
</feature>
<comment type="caution">
    <text evidence="2">The sequence shown here is derived from an EMBL/GenBank/DDBJ whole genome shotgun (WGS) entry which is preliminary data.</text>
</comment>
<proteinExistence type="predicted"/>
<protein>
    <submittedName>
        <fullName evidence="2">AbrB family transcriptional regulator</fullName>
    </submittedName>
</protein>
<evidence type="ECO:0000313" key="2">
    <source>
        <dbReference type="EMBL" id="RRN46068.1"/>
    </source>
</evidence>
<dbReference type="SUPFAM" id="SSF89447">
    <property type="entry name" value="AbrB/MazE/MraZ-like"/>
    <property type="match status" value="1"/>
</dbReference>
<dbReference type="AlphaFoldDB" id="A0A3R8MZK3"/>
<organism evidence="2 3">
    <name type="scientific">Lautropia dentalis</name>
    <dbReference type="NCBI Taxonomy" id="2490857"/>
    <lineage>
        <taxon>Bacteria</taxon>
        <taxon>Pseudomonadati</taxon>
        <taxon>Pseudomonadota</taxon>
        <taxon>Betaproteobacteria</taxon>
        <taxon>Burkholderiales</taxon>
        <taxon>Burkholderiaceae</taxon>
        <taxon>Lautropia</taxon>
    </lineage>
</organism>
<dbReference type="Pfam" id="PF04014">
    <property type="entry name" value="MazE_antitoxin"/>
    <property type="match status" value="1"/>
</dbReference>
<evidence type="ECO:0000313" key="3">
    <source>
        <dbReference type="Proteomes" id="UP000270261"/>
    </source>
</evidence>
<dbReference type="EMBL" id="RRUE01000001">
    <property type="protein sequence ID" value="RRN46068.1"/>
    <property type="molecule type" value="Genomic_DNA"/>
</dbReference>
<reference evidence="2 3" key="1">
    <citation type="submission" date="2018-11" db="EMBL/GenBank/DDBJ databases">
        <title>Genome sequencing of Lautropia sp. KCOM 2505 (= ChDC F240).</title>
        <authorList>
            <person name="Kook J.-K."/>
            <person name="Park S.-N."/>
            <person name="Lim Y.K."/>
        </authorList>
    </citation>
    <scope>NUCLEOTIDE SEQUENCE [LARGE SCALE GENOMIC DNA]</scope>
    <source>
        <strain evidence="2 3">KCOM 2505</strain>
    </source>
</reference>
<evidence type="ECO:0000259" key="1">
    <source>
        <dbReference type="Pfam" id="PF04014"/>
    </source>
</evidence>
<dbReference type="GO" id="GO:0003677">
    <property type="term" value="F:DNA binding"/>
    <property type="evidence" value="ECO:0007669"/>
    <property type="project" value="InterPro"/>
</dbReference>
<dbReference type="InterPro" id="IPR007159">
    <property type="entry name" value="SpoVT-AbrB_dom"/>
</dbReference>
<sequence length="83" mass="9446">MQVGNKWVSSLAVQLPAAGVELLQLREGDSIDIVVDGSRELAVRKQEDIEGMMRRFEKFRGRLPADFHFSREEAHGHLGHSRF</sequence>